<organism evidence="2 3">
    <name type="scientific">Corynebacterium variabile</name>
    <dbReference type="NCBI Taxonomy" id="1727"/>
    <lineage>
        <taxon>Bacteria</taxon>
        <taxon>Bacillati</taxon>
        <taxon>Actinomycetota</taxon>
        <taxon>Actinomycetes</taxon>
        <taxon>Mycobacteriales</taxon>
        <taxon>Corynebacteriaceae</taxon>
        <taxon>Corynebacterium</taxon>
    </lineage>
</organism>
<dbReference type="EMBL" id="BJNT01000006">
    <property type="protein sequence ID" value="GEC85640.1"/>
    <property type="molecule type" value="Genomic_DNA"/>
</dbReference>
<keyword evidence="1" id="KW-0472">Membrane</keyword>
<feature type="transmembrane region" description="Helical" evidence="1">
    <location>
        <begin position="142"/>
        <end position="169"/>
    </location>
</feature>
<evidence type="ECO:0000256" key="1">
    <source>
        <dbReference type="SAM" id="Phobius"/>
    </source>
</evidence>
<reference evidence="2 3" key="1">
    <citation type="submission" date="2019-06" db="EMBL/GenBank/DDBJ databases">
        <title>Whole genome shotgun sequence of Corynebacterium variabile NBRC 15286.</title>
        <authorList>
            <person name="Hosoyama A."/>
            <person name="Uohara A."/>
            <person name="Ohji S."/>
            <person name="Ichikawa N."/>
        </authorList>
    </citation>
    <scope>NUCLEOTIDE SEQUENCE [LARGE SCALE GENOMIC DNA]</scope>
    <source>
        <strain evidence="2 3">NBRC 15286</strain>
    </source>
</reference>
<accession>A0A4Y4C3E8</accession>
<dbReference type="RefSeq" id="WP_244938154.1">
    <property type="nucleotide sequence ID" value="NZ_BJNT01000006.1"/>
</dbReference>
<dbReference type="GeneID" id="82887096"/>
<protein>
    <recommendedName>
        <fullName evidence="4">DUF2567 domain-containing protein</fullName>
    </recommendedName>
</protein>
<evidence type="ECO:0008006" key="4">
    <source>
        <dbReference type="Google" id="ProtNLM"/>
    </source>
</evidence>
<keyword evidence="1" id="KW-1133">Transmembrane helix</keyword>
<keyword evidence="1" id="KW-0812">Transmembrane</keyword>
<proteinExistence type="predicted"/>
<feature type="transmembrane region" description="Helical" evidence="1">
    <location>
        <begin position="69"/>
        <end position="88"/>
    </location>
</feature>
<evidence type="ECO:0000313" key="2">
    <source>
        <dbReference type="EMBL" id="GEC85640.1"/>
    </source>
</evidence>
<feature type="transmembrane region" description="Helical" evidence="1">
    <location>
        <begin position="100"/>
        <end position="122"/>
    </location>
</feature>
<gene>
    <name evidence="2" type="ORF">CVA01_09540</name>
</gene>
<comment type="caution">
    <text evidence="2">The sequence shown here is derived from an EMBL/GenBank/DDBJ whole genome shotgun (WGS) entry which is preliminary data.</text>
</comment>
<evidence type="ECO:0000313" key="3">
    <source>
        <dbReference type="Proteomes" id="UP000319986"/>
    </source>
</evidence>
<sequence>MEDLPRRMTRPVITKQWGEWGRVVAVALVIFAVAGVAWGFFQPVTTGEVTDDLTAVSALSGEDAAVPTFGIYIIVTAVLGVALAGWMFAGARRLRGPWGLAAAGILAFLGSAVFLVFGNFVTGHFRATDLSGELTAGQQVTLVADVGMGAGLLVAPTCALVVYWACALFSSDEAFERTT</sequence>
<dbReference type="AlphaFoldDB" id="A0A4Y4C3E8"/>
<name>A0A4Y4C3E8_9CORY</name>
<feature type="transmembrane region" description="Helical" evidence="1">
    <location>
        <begin position="20"/>
        <end position="41"/>
    </location>
</feature>
<dbReference type="Proteomes" id="UP000319986">
    <property type="component" value="Unassembled WGS sequence"/>
</dbReference>